<dbReference type="Proteomes" id="UP000770661">
    <property type="component" value="Unassembled WGS sequence"/>
</dbReference>
<sequence length="158" mass="16990">MALTTHAACQKRQTQELGHLQDAPRVDAPHLGTTVGTDVLVIPKTGNITFTAVSSATSGGPSAWQENSFSYLKASVVLWAKGNPSAPVFHSFPGGVPFFFGEGGKNRFLGNMGCLTQVQMFKFIVKHPHAQITVIARVPMLERFTVVLYDKTTSGVGE</sequence>
<comment type="caution">
    <text evidence="1">The sequence shown here is derived from an EMBL/GenBank/DDBJ whole genome shotgun (WGS) entry which is preliminary data.</text>
</comment>
<name>A0A8J4XYC8_CHIOP</name>
<reference evidence="1" key="1">
    <citation type="submission" date="2020-07" db="EMBL/GenBank/DDBJ databases">
        <title>The High-quality genome of the commercially important snow crab, Chionoecetes opilio.</title>
        <authorList>
            <person name="Jeong J.-H."/>
            <person name="Ryu S."/>
        </authorList>
    </citation>
    <scope>NUCLEOTIDE SEQUENCE</scope>
    <source>
        <strain evidence="1">MADBK_172401_WGS</strain>
        <tissue evidence="1">Digestive gland</tissue>
    </source>
</reference>
<evidence type="ECO:0000313" key="2">
    <source>
        <dbReference type="Proteomes" id="UP000770661"/>
    </source>
</evidence>
<dbReference type="EMBL" id="JACEEZ010017625">
    <property type="protein sequence ID" value="KAG0717413.1"/>
    <property type="molecule type" value="Genomic_DNA"/>
</dbReference>
<dbReference type="AlphaFoldDB" id="A0A8J4XYC8"/>
<organism evidence="1 2">
    <name type="scientific">Chionoecetes opilio</name>
    <name type="common">Atlantic snow crab</name>
    <name type="synonym">Cancer opilio</name>
    <dbReference type="NCBI Taxonomy" id="41210"/>
    <lineage>
        <taxon>Eukaryota</taxon>
        <taxon>Metazoa</taxon>
        <taxon>Ecdysozoa</taxon>
        <taxon>Arthropoda</taxon>
        <taxon>Crustacea</taxon>
        <taxon>Multicrustacea</taxon>
        <taxon>Malacostraca</taxon>
        <taxon>Eumalacostraca</taxon>
        <taxon>Eucarida</taxon>
        <taxon>Decapoda</taxon>
        <taxon>Pleocyemata</taxon>
        <taxon>Brachyura</taxon>
        <taxon>Eubrachyura</taxon>
        <taxon>Majoidea</taxon>
        <taxon>Majidae</taxon>
        <taxon>Chionoecetes</taxon>
    </lineage>
</organism>
<keyword evidence="2" id="KW-1185">Reference proteome</keyword>
<accession>A0A8J4XYC8</accession>
<gene>
    <name evidence="1" type="ORF">GWK47_008044</name>
</gene>
<evidence type="ECO:0000313" key="1">
    <source>
        <dbReference type="EMBL" id="KAG0717413.1"/>
    </source>
</evidence>
<proteinExistence type="predicted"/>
<protein>
    <submittedName>
        <fullName evidence="1">Uncharacterized protein</fullName>
    </submittedName>
</protein>